<feature type="domain" description="CBS" evidence="3">
    <location>
        <begin position="77"/>
        <end position="132"/>
    </location>
</feature>
<evidence type="ECO:0000313" key="4">
    <source>
        <dbReference type="EMBL" id="CEG61421.1"/>
    </source>
</evidence>
<proteinExistence type="predicted"/>
<dbReference type="STRING" id="451.B6N58_05380"/>
<dbReference type="PATRIC" id="fig|451.8.peg.1243"/>
<dbReference type="Gene3D" id="3.10.580.10">
    <property type="entry name" value="CBS-domain"/>
    <property type="match status" value="1"/>
</dbReference>
<organism evidence="4 6">
    <name type="scientific">Legionella micdadei</name>
    <name type="common">Tatlockia micdadei</name>
    <dbReference type="NCBI Taxonomy" id="451"/>
    <lineage>
        <taxon>Bacteria</taxon>
        <taxon>Pseudomonadati</taxon>
        <taxon>Pseudomonadota</taxon>
        <taxon>Gammaproteobacteria</taxon>
        <taxon>Legionellales</taxon>
        <taxon>Legionellaceae</taxon>
        <taxon>Legionella</taxon>
    </lineage>
</organism>
<evidence type="ECO:0000313" key="7">
    <source>
        <dbReference type="Proteomes" id="UP000182998"/>
    </source>
</evidence>
<evidence type="ECO:0000256" key="1">
    <source>
        <dbReference type="ARBA" id="ARBA00023122"/>
    </source>
</evidence>
<dbReference type="InterPro" id="IPR051257">
    <property type="entry name" value="Diverse_CBS-Domain"/>
</dbReference>
<keyword evidence="7" id="KW-1185">Reference proteome</keyword>
<evidence type="ECO:0000259" key="3">
    <source>
        <dbReference type="PROSITE" id="PS51371"/>
    </source>
</evidence>
<dbReference type="EMBL" id="FMVN01000007">
    <property type="protein sequence ID" value="SCY40564.1"/>
    <property type="molecule type" value="Genomic_DNA"/>
</dbReference>
<feature type="domain" description="CBS" evidence="3">
    <location>
        <begin position="12"/>
        <end position="68"/>
    </location>
</feature>
<dbReference type="EMBL" id="LN614830">
    <property type="protein sequence ID" value="CEG61421.1"/>
    <property type="molecule type" value="Genomic_DNA"/>
</dbReference>
<dbReference type="AlphaFoldDB" id="A0A098GIV4"/>
<evidence type="ECO:0000256" key="2">
    <source>
        <dbReference type="PROSITE-ProRule" id="PRU00703"/>
    </source>
</evidence>
<dbReference type="OrthoDB" id="9807125at2"/>
<dbReference type="PANTHER" id="PTHR43080">
    <property type="entry name" value="CBS DOMAIN-CONTAINING PROTEIN CBSX3, MITOCHONDRIAL"/>
    <property type="match status" value="1"/>
</dbReference>
<dbReference type="Pfam" id="PF00571">
    <property type="entry name" value="CBS"/>
    <property type="match status" value="2"/>
</dbReference>
<dbReference type="PANTHER" id="PTHR43080:SF2">
    <property type="entry name" value="CBS DOMAIN-CONTAINING PROTEIN"/>
    <property type="match status" value="1"/>
</dbReference>
<protein>
    <submittedName>
        <fullName evidence="5">CBS domain-containing protein</fullName>
    </submittedName>
</protein>
<evidence type="ECO:0000313" key="5">
    <source>
        <dbReference type="EMBL" id="SCY40564.1"/>
    </source>
</evidence>
<name>A0A098GIV4_LEGMI</name>
<gene>
    <name evidence="4" type="ORF">LMI_2142</name>
    <name evidence="5" type="ORF">SAMN02982997_01629</name>
</gene>
<evidence type="ECO:0000313" key="6">
    <source>
        <dbReference type="Proteomes" id="UP000032414"/>
    </source>
</evidence>
<reference evidence="4" key="2">
    <citation type="submission" date="2014-09" db="EMBL/GenBank/DDBJ databases">
        <authorList>
            <person name="GOMEZ-VALERO Laura"/>
        </authorList>
    </citation>
    <scope>NUCLEOTIDE SEQUENCE</scope>
    <source>
        <strain evidence="4">ATCC33218</strain>
    </source>
</reference>
<keyword evidence="1 2" id="KW-0129">CBS domain</keyword>
<accession>A0A098GIV4</accession>
<dbReference type="Proteomes" id="UP000182998">
    <property type="component" value="Unassembled WGS sequence"/>
</dbReference>
<dbReference type="KEGG" id="tmc:LMI_2142"/>
<sequence length="144" mass="16275">MAHLIYSALPQPRRPIVYVNPKATVAQCIDIMIKENIGAVVVFEGKNLMGMVTERDIVRSCLQRALDPNKATAADVVYTDVSVLNLFDPVEKAMETITETKRRHILIEENGEIVAILSIGDLLFHLLEDKTRVIEQLENYIHTF</sequence>
<dbReference type="RefSeq" id="WP_045099665.1">
    <property type="nucleotide sequence ID" value="NZ_CP020614.1"/>
</dbReference>
<reference evidence="5 7" key="3">
    <citation type="submission" date="2016-10" db="EMBL/GenBank/DDBJ databases">
        <authorList>
            <person name="Varghese N."/>
            <person name="Submissions S."/>
        </authorList>
    </citation>
    <scope>NUCLEOTIDE SEQUENCE [LARGE SCALE GENOMIC DNA]</scope>
    <source>
        <strain evidence="5 7">ATCC 33218</strain>
    </source>
</reference>
<dbReference type="PROSITE" id="PS51371">
    <property type="entry name" value="CBS"/>
    <property type="match status" value="2"/>
</dbReference>
<dbReference type="InterPro" id="IPR046342">
    <property type="entry name" value="CBS_dom_sf"/>
</dbReference>
<dbReference type="InterPro" id="IPR000644">
    <property type="entry name" value="CBS_dom"/>
</dbReference>
<reference evidence="6" key="1">
    <citation type="submission" date="2014-09" db="EMBL/GenBank/DDBJ databases">
        <authorList>
            <person name="Gomez-Valero L."/>
        </authorList>
    </citation>
    <scope>NUCLEOTIDE SEQUENCE [LARGE SCALE GENOMIC DNA]</scope>
    <source>
        <strain evidence="6">ATCC33218</strain>
    </source>
</reference>
<dbReference type="HOGENOM" id="CLU_040681_3_2_6"/>
<dbReference type="Proteomes" id="UP000032414">
    <property type="component" value="Chromosome I"/>
</dbReference>
<dbReference type="SMART" id="SM00116">
    <property type="entry name" value="CBS"/>
    <property type="match status" value="2"/>
</dbReference>
<dbReference type="SUPFAM" id="SSF54631">
    <property type="entry name" value="CBS-domain pair"/>
    <property type="match status" value="1"/>
</dbReference>